<sequence length="259" mass="28130">MFGTTLEFYEIFLLTIRDVAPVVLLVVLFQLFVLKQNLPNLRKVVIGVLLVIIGLALFLMGLEKALFPIGQIMAEQLSEPIFISKSYENPKSWVAYYWIYIFAAMIGFATTIAEPSLIAVAIKANQASGGTISTWGLRIVVAIGVAIALTLGTIRIVTGTPLYIYIIVGYIIVMIQTIFSPKRIIALAYDSGGVTTSTVTVPLVVALGIGLSSVVPGRNPAIDGFGLIAFASLFPIITVLGYAQITEFRNKIKKEKNEI</sequence>
<accession>A0A1W2H7Q4</accession>
<feature type="transmembrane region" description="Helical" evidence="1">
    <location>
        <begin position="12"/>
        <end position="32"/>
    </location>
</feature>
<feature type="transmembrane region" description="Helical" evidence="1">
    <location>
        <begin position="44"/>
        <end position="62"/>
    </location>
</feature>
<proteinExistence type="predicted"/>
<evidence type="ECO:0000313" key="3">
    <source>
        <dbReference type="Proteomes" id="UP000192333"/>
    </source>
</evidence>
<dbReference type="OrthoDB" id="1436654at2"/>
<dbReference type="RefSeq" id="WP_084121713.1">
    <property type="nucleotide sequence ID" value="NZ_LT838813.1"/>
</dbReference>
<name>A0A1W2H7Q4_9BACT</name>
<evidence type="ECO:0008006" key="4">
    <source>
        <dbReference type="Google" id="ProtNLM"/>
    </source>
</evidence>
<reference evidence="3" key="1">
    <citation type="submission" date="2017-04" db="EMBL/GenBank/DDBJ databases">
        <authorList>
            <person name="Varghese N."/>
            <person name="Submissions S."/>
        </authorList>
    </citation>
    <scope>NUCLEOTIDE SEQUENCE [LARGE SCALE GENOMIC DNA]</scope>
    <source>
        <strain evidence="3">DSM 16537</strain>
    </source>
</reference>
<dbReference type="EMBL" id="LT838813">
    <property type="protein sequence ID" value="SMD44943.1"/>
    <property type="molecule type" value="Genomic_DNA"/>
</dbReference>
<keyword evidence="1" id="KW-0472">Membrane</keyword>
<feature type="transmembrane region" description="Helical" evidence="1">
    <location>
        <begin position="97"/>
        <end position="123"/>
    </location>
</feature>
<feature type="transmembrane region" description="Helical" evidence="1">
    <location>
        <begin position="191"/>
        <end position="212"/>
    </location>
</feature>
<keyword evidence="1" id="KW-1133">Transmembrane helix</keyword>
<feature type="transmembrane region" description="Helical" evidence="1">
    <location>
        <begin position="135"/>
        <end position="156"/>
    </location>
</feature>
<keyword evidence="3" id="KW-1185">Reference proteome</keyword>
<feature type="transmembrane region" description="Helical" evidence="1">
    <location>
        <begin position="162"/>
        <end position="179"/>
    </location>
</feature>
<gene>
    <name evidence="2" type="ORF">SAMN00777080_3581</name>
</gene>
<organism evidence="2 3">
    <name type="scientific">Aquiflexum balticum DSM 16537</name>
    <dbReference type="NCBI Taxonomy" id="758820"/>
    <lineage>
        <taxon>Bacteria</taxon>
        <taxon>Pseudomonadati</taxon>
        <taxon>Bacteroidota</taxon>
        <taxon>Cytophagia</taxon>
        <taxon>Cytophagales</taxon>
        <taxon>Cyclobacteriaceae</taxon>
        <taxon>Aquiflexum</taxon>
    </lineage>
</organism>
<dbReference type="Pfam" id="PF07556">
    <property type="entry name" value="DUF1538"/>
    <property type="match status" value="1"/>
</dbReference>
<dbReference type="Proteomes" id="UP000192333">
    <property type="component" value="Chromosome I"/>
</dbReference>
<dbReference type="AlphaFoldDB" id="A0A1W2H7Q4"/>
<dbReference type="InterPro" id="IPR011435">
    <property type="entry name" value="UmpAB"/>
</dbReference>
<dbReference type="STRING" id="758820.SAMN00777080_3581"/>
<evidence type="ECO:0000256" key="1">
    <source>
        <dbReference type="SAM" id="Phobius"/>
    </source>
</evidence>
<keyword evidence="1" id="KW-0812">Transmembrane</keyword>
<feature type="transmembrane region" description="Helical" evidence="1">
    <location>
        <begin position="224"/>
        <end position="245"/>
    </location>
</feature>
<evidence type="ECO:0000313" key="2">
    <source>
        <dbReference type="EMBL" id="SMD44943.1"/>
    </source>
</evidence>
<protein>
    <recommendedName>
        <fullName evidence="4">DUF1538 domain-containing protein</fullName>
    </recommendedName>
</protein>